<feature type="domain" description="CheW-like" evidence="1">
    <location>
        <begin position="16"/>
        <end position="168"/>
    </location>
</feature>
<protein>
    <recommendedName>
        <fullName evidence="1">CheW-like domain-containing protein</fullName>
    </recommendedName>
</protein>
<comment type="caution">
    <text evidence="2">The sequence shown here is derived from an EMBL/GenBank/DDBJ whole genome shotgun (WGS) entry which is preliminary data.</text>
</comment>
<dbReference type="RefSeq" id="WP_110189339.1">
    <property type="nucleotide sequence ID" value="NZ_CP177354.1"/>
</dbReference>
<accession>A0ABX5LUX4</accession>
<gene>
    <name evidence="2" type="ORF">WH50_21615</name>
</gene>
<keyword evidence="3" id="KW-1185">Reference proteome</keyword>
<organism evidence="2 3">
    <name type="scientific">Pokkaliibacter plantistimulans</name>
    <dbReference type="NCBI Taxonomy" id="1635171"/>
    <lineage>
        <taxon>Bacteria</taxon>
        <taxon>Pseudomonadati</taxon>
        <taxon>Pseudomonadota</taxon>
        <taxon>Gammaproteobacteria</taxon>
        <taxon>Oceanospirillales</taxon>
        <taxon>Balneatrichaceae</taxon>
        <taxon>Pokkaliibacter</taxon>
    </lineage>
</organism>
<dbReference type="InterPro" id="IPR039315">
    <property type="entry name" value="CheW"/>
</dbReference>
<dbReference type="InterPro" id="IPR036061">
    <property type="entry name" value="CheW-like_dom_sf"/>
</dbReference>
<dbReference type="Gene3D" id="2.40.50.180">
    <property type="entry name" value="CheA-289, Domain 4"/>
    <property type="match status" value="1"/>
</dbReference>
<dbReference type="Pfam" id="PF01584">
    <property type="entry name" value="CheW"/>
    <property type="match status" value="1"/>
</dbReference>
<evidence type="ECO:0000259" key="1">
    <source>
        <dbReference type="PROSITE" id="PS50851"/>
    </source>
</evidence>
<dbReference type="EMBL" id="LAPT01000115">
    <property type="protein sequence ID" value="PXF29273.1"/>
    <property type="molecule type" value="Genomic_DNA"/>
</dbReference>
<evidence type="ECO:0000313" key="2">
    <source>
        <dbReference type="EMBL" id="PXF29273.1"/>
    </source>
</evidence>
<name>A0ABX5LUX4_9GAMM</name>
<dbReference type="InterPro" id="IPR002545">
    <property type="entry name" value="CheW-lke_dom"/>
</dbReference>
<dbReference type="SMART" id="SM00260">
    <property type="entry name" value="CheW"/>
    <property type="match status" value="1"/>
</dbReference>
<dbReference type="PROSITE" id="PS50851">
    <property type="entry name" value="CHEW"/>
    <property type="match status" value="1"/>
</dbReference>
<dbReference type="PANTHER" id="PTHR22617">
    <property type="entry name" value="CHEMOTAXIS SENSOR HISTIDINE KINASE-RELATED"/>
    <property type="match status" value="1"/>
</dbReference>
<dbReference type="PANTHER" id="PTHR22617:SF43">
    <property type="entry name" value="PROTEIN PILI"/>
    <property type="match status" value="1"/>
</dbReference>
<sequence>MSEVQQAASGSNAQQRGLFLLFQLGDERYACDVADVVEVLSVPALRPLAGMPDWVAGIFVHDDQVVPVLDLCALTLGRPARRQTSTRLLLSRYGRDGQQGSAAMAQSSAPLFGVLVERATATLRCGVHEFSQHGLEQREKDYLGPVRRDERGLLQRVSIQRLLTEEAHRLLFPADKLLALTPSAAGETLS</sequence>
<reference evidence="2 3" key="1">
    <citation type="submission" date="2015-03" db="EMBL/GenBank/DDBJ databases">
        <authorList>
            <person name="Krishnan R."/>
            <person name="Midha S."/>
            <person name="Patil P.B."/>
            <person name="Rameshkumar N."/>
        </authorList>
    </citation>
    <scope>NUCLEOTIDE SEQUENCE [LARGE SCALE GENOMIC DNA]</scope>
    <source>
        <strain evidence="2 3">L1E11</strain>
    </source>
</reference>
<proteinExistence type="predicted"/>
<dbReference type="SUPFAM" id="SSF50341">
    <property type="entry name" value="CheW-like"/>
    <property type="match status" value="1"/>
</dbReference>
<dbReference type="Gene3D" id="2.30.30.40">
    <property type="entry name" value="SH3 Domains"/>
    <property type="match status" value="1"/>
</dbReference>
<dbReference type="Proteomes" id="UP000248090">
    <property type="component" value="Unassembled WGS sequence"/>
</dbReference>
<evidence type="ECO:0000313" key="3">
    <source>
        <dbReference type="Proteomes" id="UP000248090"/>
    </source>
</evidence>